<reference evidence="3 4" key="1">
    <citation type="submission" date="2020-08" db="EMBL/GenBank/DDBJ databases">
        <title>Sequencing the genomes of 1000 actinobacteria strains.</title>
        <authorList>
            <person name="Klenk H.-P."/>
        </authorList>
    </citation>
    <scope>NUCLEOTIDE SEQUENCE [LARGE SCALE GENOMIC DNA]</scope>
    <source>
        <strain evidence="3 4">DSM 102030</strain>
    </source>
</reference>
<dbReference type="InterPro" id="IPR020904">
    <property type="entry name" value="Sc_DH/Rdtase_CS"/>
</dbReference>
<dbReference type="NCBIfam" id="NF005559">
    <property type="entry name" value="PRK07231.1"/>
    <property type="match status" value="1"/>
</dbReference>
<dbReference type="PANTHER" id="PTHR24321">
    <property type="entry name" value="DEHYDROGENASES, SHORT CHAIN"/>
    <property type="match status" value="1"/>
</dbReference>
<dbReference type="PRINTS" id="PR00080">
    <property type="entry name" value="SDRFAMILY"/>
</dbReference>
<gene>
    <name evidence="3" type="ORF">F4561_005864</name>
</gene>
<dbReference type="EMBL" id="JACHJT010000002">
    <property type="protein sequence ID" value="MBB4934970.1"/>
    <property type="molecule type" value="Genomic_DNA"/>
</dbReference>
<evidence type="ECO:0000313" key="3">
    <source>
        <dbReference type="EMBL" id="MBB4934970.1"/>
    </source>
</evidence>
<dbReference type="InterPro" id="IPR036291">
    <property type="entry name" value="NAD(P)-bd_dom_sf"/>
</dbReference>
<dbReference type="PROSITE" id="PS00061">
    <property type="entry name" value="ADH_SHORT"/>
    <property type="match status" value="1"/>
</dbReference>
<dbReference type="Pfam" id="PF13561">
    <property type="entry name" value="adh_short_C2"/>
    <property type="match status" value="1"/>
</dbReference>
<accession>A0A7W7RMY3</accession>
<dbReference type="PRINTS" id="PR00081">
    <property type="entry name" value="GDHRDH"/>
</dbReference>
<dbReference type="PANTHER" id="PTHR24321:SF8">
    <property type="entry name" value="ESTRADIOL 17-BETA-DEHYDROGENASE 8-RELATED"/>
    <property type="match status" value="1"/>
</dbReference>
<dbReference type="AlphaFoldDB" id="A0A7W7RMY3"/>
<dbReference type="GO" id="GO:0016491">
    <property type="term" value="F:oxidoreductase activity"/>
    <property type="evidence" value="ECO:0007669"/>
    <property type="project" value="UniProtKB-KW"/>
</dbReference>
<dbReference type="Proteomes" id="UP000523007">
    <property type="component" value="Unassembled WGS sequence"/>
</dbReference>
<comment type="caution">
    <text evidence="3">The sequence shown here is derived from an EMBL/GenBank/DDBJ whole genome shotgun (WGS) entry which is preliminary data.</text>
</comment>
<protein>
    <submittedName>
        <fullName evidence="3">NAD(P)-dependent dehydrogenase (Short-subunit alcohol dehydrogenase family)</fullName>
    </submittedName>
</protein>
<keyword evidence="4" id="KW-1185">Reference proteome</keyword>
<comment type="similarity">
    <text evidence="1">Belongs to the short-chain dehydrogenases/reductases (SDR) family.</text>
</comment>
<sequence length="267" mass="28190">MAGRLTGRVALVSGGAGGQGASHARVLAEHGAKVVLGDIRDDEGQTLAESLREQDLDVRAVPLDVRFDDQWRAAVGFAERTFGHLDVLVNNAGISAAGGVEDENEDDWHRVIDVNQKGVWLGMRAAIPALRRAGGGSVINTASTFGIRPPASGIAYAASKGAVQAMTRSAAMAVADADIRVNTLVVSMVDTPFLDRAKRAGAVERRLREYPLGRIAQPLDVSRAVVFLASEESSYMTASEMVLDGGMLGGYTLRLDDQDPRPNPAGA</sequence>
<dbReference type="SUPFAM" id="SSF51735">
    <property type="entry name" value="NAD(P)-binding Rossmann-fold domains"/>
    <property type="match status" value="1"/>
</dbReference>
<dbReference type="InterPro" id="IPR002347">
    <property type="entry name" value="SDR_fam"/>
</dbReference>
<keyword evidence="2" id="KW-0560">Oxidoreductase</keyword>
<evidence type="ECO:0000256" key="1">
    <source>
        <dbReference type="ARBA" id="ARBA00006484"/>
    </source>
</evidence>
<name>A0A7W7RMY3_9ACTN</name>
<dbReference type="RefSeq" id="WP_184584743.1">
    <property type="nucleotide sequence ID" value="NZ_JACHJT010000002.1"/>
</dbReference>
<evidence type="ECO:0000256" key="2">
    <source>
        <dbReference type="ARBA" id="ARBA00023002"/>
    </source>
</evidence>
<dbReference type="Gene3D" id="3.40.50.720">
    <property type="entry name" value="NAD(P)-binding Rossmann-like Domain"/>
    <property type="match status" value="1"/>
</dbReference>
<evidence type="ECO:0000313" key="4">
    <source>
        <dbReference type="Proteomes" id="UP000523007"/>
    </source>
</evidence>
<dbReference type="FunFam" id="3.40.50.720:FF:000084">
    <property type="entry name" value="Short-chain dehydrogenase reductase"/>
    <property type="match status" value="1"/>
</dbReference>
<organism evidence="3 4">
    <name type="scientific">Lipingzhangella halophila</name>
    <dbReference type="NCBI Taxonomy" id="1783352"/>
    <lineage>
        <taxon>Bacteria</taxon>
        <taxon>Bacillati</taxon>
        <taxon>Actinomycetota</taxon>
        <taxon>Actinomycetes</taxon>
        <taxon>Streptosporangiales</taxon>
        <taxon>Nocardiopsidaceae</taxon>
        <taxon>Lipingzhangella</taxon>
    </lineage>
</organism>
<proteinExistence type="inferred from homology"/>